<dbReference type="AlphaFoldDB" id="A0A2S5SRI3"/>
<comment type="caution">
    <text evidence="3">The sequence shown here is derived from an EMBL/GenBank/DDBJ whole genome shotgun (WGS) entry which is preliminary data.</text>
</comment>
<evidence type="ECO:0000313" key="3">
    <source>
        <dbReference type="EMBL" id="PPE65323.1"/>
    </source>
</evidence>
<protein>
    <recommendedName>
        <fullName evidence="2">DUF2726 domain-containing protein</fullName>
    </recommendedName>
</protein>
<dbReference type="OrthoDB" id="6882268at2"/>
<accession>A0A2S5SRI3</accession>
<dbReference type="EMBL" id="PSNX01000015">
    <property type="protein sequence ID" value="PPE65323.1"/>
    <property type="molecule type" value="Genomic_DNA"/>
</dbReference>
<sequence length="179" mass="19861">MKYLVLVFVVLVVLIAVALVVLKKLGLLNVGPSGPWPFYIKRPLSQPEQVLYHRLIRALPEHVVLAQVQVSRVLGVKKGSNFHEWNNRINRLSYDFVVCGKDFTVIAAIELDDKSHESSSRAKTDEKKSKATADAGLRLIRWHVRSLPNEEAIRTELLTPAPPTPAALAPTTGKAKRAA</sequence>
<dbReference type="RefSeq" id="WP_104303626.1">
    <property type="nucleotide sequence ID" value="NZ_PSNX01000015.1"/>
</dbReference>
<dbReference type="Pfam" id="PF10881">
    <property type="entry name" value="DUF2726"/>
    <property type="match status" value="1"/>
</dbReference>
<dbReference type="Proteomes" id="UP000238605">
    <property type="component" value="Unassembled WGS sequence"/>
</dbReference>
<dbReference type="InterPro" id="IPR024402">
    <property type="entry name" value="DUF2726"/>
</dbReference>
<proteinExistence type="predicted"/>
<feature type="domain" description="DUF2726" evidence="2">
    <location>
        <begin position="44"/>
        <end position="157"/>
    </location>
</feature>
<name>A0A2S5SRI3_9BURK</name>
<organism evidence="3 4">
    <name type="scientific">Caldimonas caldifontis</name>
    <dbReference type="NCBI Taxonomy" id="1452508"/>
    <lineage>
        <taxon>Bacteria</taxon>
        <taxon>Pseudomonadati</taxon>
        <taxon>Pseudomonadota</taxon>
        <taxon>Betaproteobacteria</taxon>
        <taxon>Burkholderiales</taxon>
        <taxon>Sphaerotilaceae</taxon>
        <taxon>Caldimonas</taxon>
    </lineage>
</organism>
<evidence type="ECO:0000256" key="1">
    <source>
        <dbReference type="SAM" id="MobiDB-lite"/>
    </source>
</evidence>
<reference evidence="3 4" key="1">
    <citation type="submission" date="2018-02" db="EMBL/GenBank/DDBJ databases">
        <title>Reclassifiation of [Polyangium] brachysporum DSM 7029 as Guopingzhaonella breviflexa gen. nov., sp. nov., a member of the family Comamonadaceae.</title>
        <authorList>
            <person name="Tang B."/>
        </authorList>
    </citation>
    <scope>NUCLEOTIDE SEQUENCE [LARGE SCALE GENOMIC DNA]</scope>
    <source>
        <strain evidence="3 4">BCRC 80649</strain>
    </source>
</reference>
<gene>
    <name evidence="3" type="ORF">C1704_15400</name>
</gene>
<evidence type="ECO:0000259" key="2">
    <source>
        <dbReference type="Pfam" id="PF10881"/>
    </source>
</evidence>
<keyword evidence="4" id="KW-1185">Reference proteome</keyword>
<evidence type="ECO:0000313" key="4">
    <source>
        <dbReference type="Proteomes" id="UP000238605"/>
    </source>
</evidence>
<feature type="region of interest" description="Disordered" evidence="1">
    <location>
        <begin position="153"/>
        <end position="179"/>
    </location>
</feature>